<feature type="compositionally biased region" description="Low complexity" evidence="5">
    <location>
        <begin position="240"/>
        <end position="250"/>
    </location>
</feature>
<keyword evidence="8" id="KW-1185">Reference proteome</keyword>
<feature type="domain" description="C3H1-type" evidence="6">
    <location>
        <begin position="515"/>
        <end position="542"/>
    </location>
</feature>
<name>A0ABQ8QRK5_9AGAR</name>
<proteinExistence type="predicted"/>
<dbReference type="SUPFAM" id="SSF48452">
    <property type="entry name" value="TPR-like"/>
    <property type="match status" value="1"/>
</dbReference>
<keyword evidence="4" id="KW-0479">Metal-binding</keyword>
<reference evidence="7" key="1">
    <citation type="submission" date="2022-08" db="EMBL/GenBank/DDBJ databases">
        <authorList>
            <consortium name="DOE Joint Genome Institute"/>
            <person name="Min B."/>
            <person name="Riley R."/>
            <person name="Sierra-Patev S."/>
            <person name="Naranjo-Ortiz M."/>
            <person name="Looney B."/>
            <person name="Konkel Z."/>
            <person name="Slot J.C."/>
            <person name="Sakamoto Y."/>
            <person name="Steenwyk J.L."/>
            <person name="Rokas A."/>
            <person name="Carro J."/>
            <person name="Camarero S."/>
            <person name="Ferreira P."/>
            <person name="Molpeceres G."/>
            <person name="Ruiz-Duenas F.J."/>
            <person name="Serrano A."/>
            <person name="Henrissat B."/>
            <person name="Drula E."/>
            <person name="Hughes K.W."/>
            <person name="Mata J.L."/>
            <person name="Ishikawa N.K."/>
            <person name="Vargas-Isla R."/>
            <person name="Ushijima S."/>
            <person name="Smith C.A."/>
            <person name="Ahrendt S."/>
            <person name="Andreopoulos W."/>
            <person name="He G."/>
            <person name="Labutti K."/>
            <person name="Lipzen A."/>
            <person name="Ng V."/>
            <person name="Sandor L."/>
            <person name="Barry K."/>
            <person name="Martinez A.T."/>
            <person name="Xiao Y."/>
            <person name="Gibbons J.G."/>
            <person name="Terashima K."/>
            <person name="Hibbett D.S."/>
            <person name="Grigoriev I.V."/>
        </authorList>
    </citation>
    <scope>NUCLEOTIDE SEQUENCE</scope>
    <source>
        <strain evidence="7">TFB10827</strain>
    </source>
</reference>
<accession>A0ABQ8QRK5</accession>
<evidence type="ECO:0000256" key="4">
    <source>
        <dbReference type="PROSITE-ProRule" id="PRU00723"/>
    </source>
</evidence>
<dbReference type="Gene3D" id="3.30.1370.210">
    <property type="match status" value="1"/>
</dbReference>
<evidence type="ECO:0000259" key="6">
    <source>
        <dbReference type="PROSITE" id="PS50103"/>
    </source>
</evidence>
<dbReference type="Gene3D" id="1.25.40.10">
    <property type="entry name" value="Tetratricopeptide repeat domain"/>
    <property type="match status" value="1"/>
</dbReference>
<dbReference type="PROSITE" id="PS50005">
    <property type="entry name" value="TPR"/>
    <property type="match status" value="1"/>
</dbReference>
<dbReference type="PANTHER" id="PTHR45831:SF2">
    <property type="entry name" value="LD24721P"/>
    <property type="match status" value="1"/>
</dbReference>
<organism evidence="7 8">
    <name type="scientific">Lentinula boryana</name>
    <dbReference type="NCBI Taxonomy" id="40481"/>
    <lineage>
        <taxon>Eukaryota</taxon>
        <taxon>Fungi</taxon>
        <taxon>Dikarya</taxon>
        <taxon>Basidiomycota</taxon>
        <taxon>Agaricomycotina</taxon>
        <taxon>Agaricomycetes</taxon>
        <taxon>Agaricomycetidae</taxon>
        <taxon>Agaricales</taxon>
        <taxon>Marasmiineae</taxon>
        <taxon>Omphalotaceae</taxon>
        <taxon>Lentinula</taxon>
    </lineage>
</organism>
<keyword evidence="1" id="KW-0677">Repeat</keyword>
<feature type="repeat" description="TPR" evidence="3">
    <location>
        <begin position="376"/>
        <end position="409"/>
    </location>
</feature>
<evidence type="ECO:0000256" key="1">
    <source>
        <dbReference type="ARBA" id="ARBA00022737"/>
    </source>
</evidence>
<evidence type="ECO:0000256" key="3">
    <source>
        <dbReference type="PROSITE-ProRule" id="PRU00339"/>
    </source>
</evidence>
<comment type="caution">
    <text evidence="7">The sequence shown here is derived from an EMBL/GenBank/DDBJ whole genome shotgun (WGS) entry which is preliminary data.</text>
</comment>
<dbReference type="PROSITE" id="PS50103">
    <property type="entry name" value="ZF_C3H1"/>
    <property type="match status" value="2"/>
</dbReference>
<evidence type="ECO:0000256" key="5">
    <source>
        <dbReference type="SAM" id="MobiDB-lite"/>
    </source>
</evidence>
<dbReference type="InterPro" id="IPR019734">
    <property type="entry name" value="TPR_rpt"/>
</dbReference>
<keyword evidence="2 3" id="KW-0802">TPR repeat</keyword>
<protein>
    <recommendedName>
        <fullName evidence="6">C3H1-type domain-containing protein</fullName>
    </recommendedName>
</protein>
<feature type="domain" description="C3H1-type" evidence="6">
    <location>
        <begin position="486"/>
        <end position="508"/>
    </location>
</feature>
<feature type="zinc finger region" description="C3H1-type" evidence="4">
    <location>
        <begin position="515"/>
        <end position="542"/>
    </location>
</feature>
<feature type="zinc finger region" description="C3H1-type" evidence="4">
    <location>
        <begin position="486"/>
        <end position="508"/>
    </location>
</feature>
<evidence type="ECO:0000256" key="2">
    <source>
        <dbReference type="ARBA" id="ARBA00022803"/>
    </source>
</evidence>
<evidence type="ECO:0000313" key="8">
    <source>
        <dbReference type="Proteomes" id="UP001163828"/>
    </source>
</evidence>
<dbReference type="SMART" id="SM00356">
    <property type="entry name" value="ZnF_C3H1"/>
    <property type="match status" value="2"/>
</dbReference>
<dbReference type="EMBL" id="MU790511">
    <property type="protein sequence ID" value="KAJ4001272.1"/>
    <property type="molecule type" value="Genomic_DNA"/>
</dbReference>
<dbReference type="InterPro" id="IPR011990">
    <property type="entry name" value="TPR-like_helical_dom_sf"/>
</dbReference>
<keyword evidence="4" id="KW-0862">Zinc</keyword>
<sequence length="679" mass="76053">MPRQNILVLGLMKEDYMYRTIEYLMSSMRAVATVKLVTRVKEAKAILSSNAPPTAVLAIDGALNKAKYQSLNELLVRYAKAGGIVVFGCNFSSHFSFGSANPFFRTWGVPWALGDYYRTTVYLSKSGVPGMDLAGLEPSYSVKALNVTKVLPNSAVYSPSSSSRTQSHVFPATAVDTSQIPAAYSAIGAGFMGYTGDVNAEAPTTKVIMAMLHLPIDHVGPNETDRNAVMTFGPGGVLGDVSSSLNQSNDSDSDSDSSDGSSYISNKRGTARGILPRVAPTIPRPREAEVKARALRRKKVNERKKKAAEKLKEEGNKVFKVGNYKQAVDLYKKACKAYKPLPLYMSNLAAALIKLERWDDAEMAADHATLVDPTLLKGYFRRGVARRHYGKYQGAIRDFERCLVMDPNCANFKTEIAATKKERDAENKKSYDDGDDDLDYDSDYEAKLVFDLGRDFAPERTLHVLDCPSDSEEYQHRGKGKNVKLPCRYYNRDGCRFGKVCRYRHAPDDSSIRDELGRNVCLHFLIDRCKFGDRCWYAHENLYLPSNGWWNEKNLGGWQELYDFVKEDMVDGVFDRIGSAMNGTADIWRIRENLNLLVDDWTNTAEGSSYGYSDDDDDDCYGMGKSRKRGGSGRRFEREMEERTQNMGFTESEVHELLCQGVKPWDDDAWDVLNALNSL</sequence>
<dbReference type="SMART" id="SM00028">
    <property type="entry name" value="TPR"/>
    <property type="match status" value="3"/>
</dbReference>
<evidence type="ECO:0000313" key="7">
    <source>
        <dbReference type="EMBL" id="KAJ4001272.1"/>
    </source>
</evidence>
<dbReference type="PANTHER" id="PTHR45831">
    <property type="entry name" value="LD24721P"/>
    <property type="match status" value="1"/>
</dbReference>
<keyword evidence="4" id="KW-0863">Zinc-finger</keyword>
<dbReference type="InterPro" id="IPR000571">
    <property type="entry name" value="Znf_CCCH"/>
</dbReference>
<dbReference type="Proteomes" id="UP001163828">
    <property type="component" value="Unassembled WGS sequence"/>
</dbReference>
<feature type="region of interest" description="Disordered" evidence="5">
    <location>
        <begin position="240"/>
        <end position="267"/>
    </location>
</feature>
<gene>
    <name evidence="7" type="ORF">F5050DRAFT_35487</name>
</gene>
<dbReference type="InterPro" id="IPR047150">
    <property type="entry name" value="SGT"/>
</dbReference>